<organism evidence="7 8">
    <name type="scientific">Cohnella cholangitidis</name>
    <dbReference type="NCBI Taxonomy" id="2598458"/>
    <lineage>
        <taxon>Bacteria</taxon>
        <taxon>Bacillati</taxon>
        <taxon>Bacillota</taxon>
        <taxon>Bacilli</taxon>
        <taxon>Bacillales</taxon>
        <taxon>Paenibacillaceae</taxon>
        <taxon>Cohnella</taxon>
    </lineage>
</organism>
<dbReference type="SMART" id="SM00947">
    <property type="entry name" value="Pro_CA"/>
    <property type="match status" value="1"/>
</dbReference>
<evidence type="ECO:0000256" key="2">
    <source>
        <dbReference type="ARBA" id="ARBA00012925"/>
    </source>
</evidence>
<dbReference type="PANTHER" id="PTHR43175">
    <property type="entry name" value="CARBONIC ANHYDRASE"/>
    <property type="match status" value="1"/>
</dbReference>
<evidence type="ECO:0000256" key="1">
    <source>
        <dbReference type="ARBA" id="ARBA00006217"/>
    </source>
</evidence>
<keyword evidence="3 6" id="KW-0479">Metal-binding</keyword>
<proteinExistence type="inferred from homology"/>
<sequence>MSIVSDILDHNKKFVEEKKYEKYLTDKFPEKKVAILTCMDTRLVELLPKALNLRNGDAKFIKNAGAILTQPFGSAMRSIIIAIHELGAKEVLVIGHHGCGMTQLNSDSLVEKFKANGISEVVLSTLENSGIRMDRFLRGFDKPEDGVKHSIDVIRKHPLIPSYVPVHGFLIHPDTGKLELICDGYKALEEAKSSNK</sequence>
<dbReference type="GO" id="GO:0004089">
    <property type="term" value="F:carbonate dehydratase activity"/>
    <property type="evidence" value="ECO:0007669"/>
    <property type="project" value="UniProtKB-EC"/>
</dbReference>
<evidence type="ECO:0000313" key="8">
    <source>
        <dbReference type="Proteomes" id="UP000515679"/>
    </source>
</evidence>
<reference evidence="7 8" key="1">
    <citation type="submission" date="2019-07" db="EMBL/GenBank/DDBJ databases">
        <authorList>
            <person name="Kim J.K."/>
            <person name="Cheong H.-M."/>
            <person name="Choi Y."/>
            <person name="Hwang K.J."/>
            <person name="Lee S."/>
            <person name="Choi C."/>
        </authorList>
    </citation>
    <scope>NUCLEOTIDE SEQUENCE [LARGE SCALE GENOMIC DNA]</scope>
    <source>
        <strain evidence="7 8">KS 22</strain>
    </source>
</reference>
<keyword evidence="8" id="KW-1185">Reference proteome</keyword>
<dbReference type="Pfam" id="PF00484">
    <property type="entry name" value="Pro_CA"/>
    <property type="match status" value="1"/>
</dbReference>
<dbReference type="RefSeq" id="WP_182299343.1">
    <property type="nucleotide sequence ID" value="NZ_CP041969.1"/>
</dbReference>
<comment type="cofactor">
    <cofactor evidence="6">
        <name>Zn(2+)</name>
        <dbReference type="ChEBI" id="CHEBI:29105"/>
    </cofactor>
    <text evidence="6">Binds 1 zinc ion per subunit.</text>
</comment>
<dbReference type="CDD" id="cd03379">
    <property type="entry name" value="beta_CA_cladeD"/>
    <property type="match status" value="1"/>
</dbReference>
<name>A0A7G5C1M7_9BACL</name>
<accession>A0A7G5C1M7</accession>
<feature type="binding site" evidence="6">
    <location>
        <position position="96"/>
    </location>
    <ligand>
        <name>Zn(2+)</name>
        <dbReference type="ChEBI" id="CHEBI:29105"/>
    </ligand>
</feature>
<dbReference type="GO" id="GO:0008270">
    <property type="term" value="F:zinc ion binding"/>
    <property type="evidence" value="ECO:0007669"/>
    <property type="project" value="InterPro"/>
</dbReference>
<feature type="binding site" evidence="6">
    <location>
        <position position="99"/>
    </location>
    <ligand>
        <name>Zn(2+)</name>
        <dbReference type="ChEBI" id="CHEBI:29105"/>
    </ligand>
</feature>
<dbReference type="InterPro" id="IPR036874">
    <property type="entry name" value="Carbonic_anhydrase_sf"/>
</dbReference>
<evidence type="ECO:0000256" key="6">
    <source>
        <dbReference type="PIRSR" id="PIRSR601765-1"/>
    </source>
</evidence>
<evidence type="ECO:0000256" key="4">
    <source>
        <dbReference type="ARBA" id="ARBA00022833"/>
    </source>
</evidence>
<keyword evidence="4 6" id="KW-0862">Zinc</keyword>
<comment type="similarity">
    <text evidence="1">Belongs to the beta-class carbonic anhydrase family.</text>
</comment>
<feature type="binding site" evidence="6">
    <location>
        <position position="38"/>
    </location>
    <ligand>
        <name>Zn(2+)</name>
        <dbReference type="ChEBI" id="CHEBI:29105"/>
    </ligand>
</feature>
<dbReference type="Proteomes" id="UP000515679">
    <property type="component" value="Chromosome"/>
</dbReference>
<feature type="binding site" evidence="6">
    <location>
        <position position="40"/>
    </location>
    <ligand>
        <name>Zn(2+)</name>
        <dbReference type="ChEBI" id="CHEBI:29105"/>
    </ligand>
</feature>
<dbReference type="KEGG" id="cchl:FPL14_19415"/>
<gene>
    <name evidence="7" type="ORF">FPL14_19415</name>
</gene>
<dbReference type="AlphaFoldDB" id="A0A7G5C1M7"/>
<dbReference type="EMBL" id="CP041969">
    <property type="protein sequence ID" value="QMV43111.1"/>
    <property type="molecule type" value="Genomic_DNA"/>
</dbReference>
<evidence type="ECO:0000256" key="3">
    <source>
        <dbReference type="ARBA" id="ARBA00022723"/>
    </source>
</evidence>
<evidence type="ECO:0000256" key="5">
    <source>
        <dbReference type="ARBA" id="ARBA00048348"/>
    </source>
</evidence>
<dbReference type="InterPro" id="IPR001765">
    <property type="entry name" value="Carbonic_anhydrase"/>
</dbReference>
<dbReference type="Gene3D" id="3.40.1050.10">
    <property type="entry name" value="Carbonic anhydrase"/>
    <property type="match status" value="1"/>
</dbReference>
<dbReference type="SUPFAM" id="SSF53056">
    <property type="entry name" value="beta-carbonic anhydrase, cab"/>
    <property type="match status" value="1"/>
</dbReference>
<dbReference type="PANTHER" id="PTHR43175:SF3">
    <property type="entry name" value="CARBON DISULFIDE HYDROLASE"/>
    <property type="match status" value="1"/>
</dbReference>
<dbReference type="EC" id="4.2.1.1" evidence="2"/>
<protein>
    <recommendedName>
        <fullName evidence="2">carbonic anhydrase</fullName>
        <ecNumber evidence="2">4.2.1.1</ecNumber>
    </recommendedName>
</protein>
<evidence type="ECO:0000313" key="7">
    <source>
        <dbReference type="EMBL" id="QMV43111.1"/>
    </source>
</evidence>
<comment type="catalytic activity">
    <reaction evidence="5">
        <text>hydrogencarbonate + H(+) = CO2 + H2O</text>
        <dbReference type="Rhea" id="RHEA:10748"/>
        <dbReference type="ChEBI" id="CHEBI:15377"/>
        <dbReference type="ChEBI" id="CHEBI:15378"/>
        <dbReference type="ChEBI" id="CHEBI:16526"/>
        <dbReference type="ChEBI" id="CHEBI:17544"/>
        <dbReference type="EC" id="4.2.1.1"/>
    </reaction>
</comment>